<evidence type="ECO:0000259" key="1">
    <source>
        <dbReference type="Pfam" id="PF10075"/>
    </source>
</evidence>
<organism evidence="2 3">
    <name type="scientific">Romanomermis culicivorax</name>
    <name type="common">Nematode worm</name>
    <dbReference type="NCBI Taxonomy" id="13658"/>
    <lineage>
        <taxon>Eukaryota</taxon>
        <taxon>Metazoa</taxon>
        <taxon>Ecdysozoa</taxon>
        <taxon>Nematoda</taxon>
        <taxon>Enoplea</taxon>
        <taxon>Dorylaimia</taxon>
        <taxon>Mermithida</taxon>
        <taxon>Mermithoidea</taxon>
        <taxon>Mermithidae</taxon>
        <taxon>Romanomermis</taxon>
    </lineage>
</organism>
<keyword evidence="2" id="KW-1185">Reference proteome</keyword>
<dbReference type="Proteomes" id="UP000887565">
    <property type="component" value="Unplaced"/>
</dbReference>
<dbReference type="WBParaSite" id="nRc.2.0.1.t16450-RA">
    <property type="protein sequence ID" value="nRc.2.0.1.t16450-RA"/>
    <property type="gene ID" value="nRc.2.0.1.g16450"/>
</dbReference>
<reference evidence="3" key="1">
    <citation type="submission" date="2022-11" db="UniProtKB">
        <authorList>
            <consortium name="WormBaseParasite"/>
        </authorList>
    </citation>
    <scope>IDENTIFICATION</scope>
</reference>
<sequence length="181" mass="20901">MELDEIDAAAVPAVEVELTMSNLEHEELVNGHLSAKKCGQLLLFYLIENDLLNARFLWRRTPLDVKQQKDMSADLSAIWKVVLLLLKKDYVNFYSILKKEWSAEIKTYRRTCASKMVIDLENAALVIGIGEFIQYLSQPIIFLKRPNPLYTSMNQYTYQMIHFFDYIRPGSSNFASSDPDP</sequence>
<dbReference type="AlphaFoldDB" id="A0A915IRG0"/>
<dbReference type="Pfam" id="PF10075">
    <property type="entry name" value="CSN8_PSD8_EIF3K"/>
    <property type="match status" value="1"/>
</dbReference>
<feature type="domain" description="CSN8/PSMD8/EIF3K" evidence="1">
    <location>
        <begin position="36"/>
        <end position="106"/>
    </location>
</feature>
<protein>
    <submittedName>
        <fullName evidence="3">CSN8/PSMD8/EIF3K domain-containing protein</fullName>
    </submittedName>
</protein>
<accession>A0A915IRG0</accession>
<proteinExistence type="predicted"/>
<evidence type="ECO:0000313" key="2">
    <source>
        <dbReference type="Proteomes" id="UP000887565"/>
    </source>
</evidence>
<evidence type="ECO:0000313" key="3">
    <source>
        <dbReference type="WBParaSite" id="nRc.2.0.1.t16450-RA"/>
    </source>
</evidence>
<dbReference type="InterPro" id="IPR033464">
    <property type="entry name" value="CSN8_PSD8_EIF3K"/>
</dbReference>
<name>A0A915IRG0_ROMCU</name>